<reference evidence="1 2" key="1">
    <citation type="submission" date="2020-10" db="EMBL/GenBank/DDBJ databases">
        <title>Wide distribution of Phycisphaera-like planctomycetes from WD2101 soil group in peatlands and genome analysis of the first cultivated representative.</title>
        <authorList>
            <person name="Dedysh S.N."/>
            <person name="Beletsky A.V."/>
            <person name="Ivanova A."/>
            <person name="Kulichevskaya I.S."/>
            <person name="Suzina N.E."/>
            <person name="Philippov D.A."/>
            <person name="Rakitin A.L."/>
            <person name="Mardanov A.V."/>
            <person name="Ravin N.V."/>
        </authorList>
    </citation>
    <scope>NUCLEOTIDE SEQUENCE [LARGE SCALE GENOMIC DNA]</scope>
    <source>
        <strain evidence="1 2">M1803</strain>
    </source>
</reference>
<proteinExistence type="predicted"/>
<dbReference type="AlphaFoldDB" id="A0A7M2WS37"/>
<keyword evidence="2" id="KW-1185">Reference proteome</keyword>
<name>A0A7M2WS37_9BACT</name>
<dbReference type="KEGG" id="hbs:IPV69_14030"/>
<sequence length="126" mass="13141">MSSPIVPTPQDARLLLQDTVTKTATFNSTALDLGAGYAPGGPGRRMTALVAVVSRDTDDGNEAYTFTLQESSDNATFAACGVGTVAVSTGVTVVRGVSTKRYIRLVLTTSGTTPSITYKAWLNPLP</sequence>
<dbReference type="EMBL" id="CP063458">
    <property type="protein sequence ID" value="QOV87410.1"/>
    <property type="molecule type" value="Genomic_DNA"/>
</dbReference>
<organism evidence="1 2">
    <name type="scientific">Humisphaera borealis</name>
    <dbReference type="NCBI Taxonomy" id="2807512"/>
    <lineage>
        <taxon>Bacteria</taxon>
        <taxon>Pseudomonadati</taxon>
        <taxon>Planctomycetota</taxon>
        <taxon>Phycisphaerae</taxon>
        <taxon>Tepidisphaerales</taxon>
        <taxon>Tepidisphaeraceae</taxon>
        <taxon>Humisphaera</taxon>
    </lineage>
</organism>
<evidence type="ECO:0000313" key="2">
    <source>
        <dbReference type="Proteomes" id="UP000593765"/>
    </source>
</evidence>
<accession>A0A7M2WS37</accession>
<dbReference type="Gene3D" id="2.60.120.1110">
    <property type="match status" value="1"/>
</dbReference>
<dbReference type="RefSeq" id="WP_206290310.1">
    <property type="nucleotide sequence ID" value="NZ_CP063458.1"/>
</dbReference>
<gene>
    <name evidence="1" type="ORF">IPV69_14030</name>
</gene>
<dbReference type="Proteomes" id="UP000593765">
    <property type="component" value="Chromosome"/>
</dbReference>
<protein>
    <submittedName>
        <fullName evidence="1">Uncharacterized protein</fullName>
    </submittedName>
</protein>
<evidence type="ECO:0000313" key="1">
    <source>
        <dbReference type="EMBL" id="QOV87410.1"/>
    </source>
</evidence>